<accession>A0AA51N7A6</accession>
<keyword evidence="10" id="KW-1185">Reference proteome</keyword>
<dbReference type="Proteomes" id="UP001244443">
    <property type="component" value="Chromosome"/>
</dbReference>
<dbReference type="InterPro" id="IPR010827">
    <property type="entry name" value="BamA/TamA_POTRA"/>
</dbReference>
<dbReference type="RefSeq" id="WP_308357746.1">
    <property type="nucleotide sequence ID" value="NZ_CP129970.2"/>
</dbReference>
<dbReference type="InterPro" id="IPR039910">
    <property type="entry name" value="D15-like"/>
</dbReference>
<keyword evidence="6" id="KW-0998">Cell outer membrane</keyword>
<keyword evidence="3" id="KW-0812">Transmembrane</keyword>
<dbReference type="PIRSF" id="PIRSF006076">
    <property type="entry name" value="OM_assembly_OMP85"/>
    <property type="match status" value="1"/>
</dbReference>
<evidence type="ECO:0000256" key="5">
    <source>
        <dbReference type="ARBA" id="ARBA00023136"/>
    </source>
</evidence>
<evidence type="ECO:0000256" key="4">
    <source>
        <dbReference type="ARBA" id="ARBA00022729"/>
    </source>
</evidence>
<reference evidence="9" key="1">
    <citation type="submission" date="2023-08" db="EMBL/GenBank/DDBJ databases">
        <title>Comparative genomics and taxonomic characterization of three novel marine species of genus Marivirga.</title>
        <authorList>
            <person name="Muhammad N."/>
            <person name="Kim S.-G."/>
        </authorList>
    </citation>
    <scope>NUCLEOTIDE SEQUENCE [LARGE SCALE GENOMIC DNA]</scope>
    <source>
        <strain evidence="9">ABR2-2</strain>
    </source>
</reference>
<gene>
    <name evidence="9" type="ORF">QYS48_29185</name>
</gene>
<protein>
    <submittedName>
        <fullName evidence="9">POTRA domain-containing protein</fullName>
    </submittedName>
</protein>
<feature type="signal peptide" evidence="7">
    <location>
        <begin position="1"/>
        <end position="20"/>
    </location>
</feature>
<feature type="chain" id="PRO_5041399197" evidence="7">
    <location>
        <begin position="21"/>
        <end position="888"/>
    </location>
</feature>
<dbReference type="EMBL" id="CP129970">
    <property type="protein sequence ID" value="WMN07572.1"/>
    <property type="molecule type" value="Genomic_DNA"/>
</dbReference>
<dbReference type="GO" id="GO:0019867">
    <property type="term" value="C:outer membrane"/>
    <property type="evidence" value="ECO:0007669"/>
    <property type="project" value="InterPro"/>
</dbReference>
<dbReference type="AlphaFoldDB" id="A0AA51N7A6"/>
<evidence type="ECO:0000256" key="6">
    <source>
        <dbReference type="ARBA" id="ARBA00023237"/>
    </source>
</evidence>
<dbReference type="PANTHER" id="PTHR12815">
    <property type="entry name" value="SORTING AND ASSEMBLY MACHINERY SAMM50 PROTEIN FAMILY MEMBER"/>
    <property type="match status" value="1"/>
</dbReference>
<dbReference type="PROSITE" id="PS51779">
    <property type="entry name" value="POTRA"/>
    <property type="match status" value="1"/>
</dbReference>
<dbReference type="PANTHER" id="PTHR12815:SF47">
    <property type="entry name" value="TRANSLOCATION AND ASSEMBLY MODULE SUBUNIT TAMA"/>
    <property type="match status" value="1"/>
</dbReference>
<dbReference type="InterPro" id="IPR023707">
    <property type="entry name" value="OM_assembly_BamA"/>
</dbReference>
<keyword evidence="4 7" id="KW-0732">Signal</keyword>
<evidence type="ECO:0000256" key="1">
    <source>
        <dbReference type="ARBA" id="ARBA00004370"/>
    </source>
</evidence>
<dbReference type="GO" id="GO:0071709">
    <property type="term" value="P:membrane assembly"/>
    <property type="evidence" value="ECO:0007669"/>
    <property type="project" value="InterPro"/>
</dbReference>
<keyword evidence="5" id="KW-0472">Membrane</keyword>
<dbReference type="Gene3D" id="2.40.160.50">
    <property type="entry name" value="membrane protein fhac: a member of the omp85/tpsb transporter family"/>
    <property type="match status" value="1"/>
</dbReference>
<dbReference type="Gene3D" id="3.10.20.310">
    <property type="entry name" value="membrane protein fhac"/>
    <property type="match status" value="5"/>
</dbReference>
<keyword evidence="2" id="KW-1134">Transmembrane beta strand</keyword>
<organism evidence="9 10">
    <name type="scientific">Marivirga arenosa</name>
    <dbReference type="NCBI Taxonomy" id="3059076"/>
    <lineage>
        <taxon>Bacteria</taxon>
        <taxon>Pseudomonadati</taxon>
        <taxon>Bacteroidota</taxon>
        <taxon>Cytophagia</taxon>
        <taxon>Cytophagales</taxon>
        <taxon>Marivirgaceae</taxon>
        <taxon>Marivirga</taxon>
    </lineage>
</organism>
<proteinExistence type="predicted"/>
<dbReference type="Pfam" id="PF07244">
    <property type="entry name" value="POTRA"/>
    <property type="match status" value="4"/>
</dbReference>
<evidence type="ECO:0000313" key="9">
    <source>
        <dbReference type="EMBL" id="WMN07572.1"/>
    </source>
</evidence>
<comment type="subcellular location">
    <subcellularLocation>
        <location evidence="1">Membrane</location>
    </subcellularLocation>
</comment>
<evidence type="ECO:0000256" key="7">
    <source>
        <dbReference type="SAM" id="SignalP"/>
    </source>
</evidence>
<evidence type="ECO:0000256" key="2">
    <source>
        <dbReference type="ARBA" id="ARBA00022452"/>
    </source>
</evidence>
<sequence>MKRNLLVVIAILISATSVFAQVNPSMDYSKPRKYEVVEVVANGLEYLDEGAVVAITGISKGDRIDIPGDDISFAIKKMWRQGLFADIAVKYEIVEEGKIKLILDLTERPRLTKYSFQGIKKSKISEVSDELSLVKGRILTDASVKNAELNIKKYFIDKGFLNVEVGSIQRPDNLVGNGVELIFQIDKKNKVKVEDIYFVGNESFGDRRLRGRMKNTNEKLRFTLFEDVVSRAIHSKPKNWFQFLFKQDSVGLNRALDYFGEHVNVNFFKSSKLVKADYEEDKNSLIEFYNSKGYRDAEITYDSIYKQGRNIAVEIGVDEGQKYYFRDINWTGNFKYNDEVLSSVLNIKKGDIYNLEKINRKLNYDPTGNDISSIYMDNGYLFFNVTPVEVNVEQDSIDIELRVYEGAQATINKVTIKGNTRTKDHVVLRELRTIPGEKFSRQKLIRTQRELSQLGYFNPETVNPTPVPNPNDGTVDINWELEEVSNDQIQLSGGWGGFIGFVGSLGVTFNNFSLGNFLDFGNWDPLPVGDGQILSLQFQANGRQFQSYNFSFTEPWLGGKKPNALTIGGSYSYQGDFVNFRDPRSGISGSFRIFRGFVSLSRRLKWPDNFFTLANSLEYSRYTLNNSRRIGFQLGCTDCEANNINFKTTIARNSVDNPIYPRSGSNVSLSVSLTPPYSLLNNKNYDELSFEQSINFLEFNKWMFDASFFNKIAGDLVINTRANFGIISSYSDKVGVGPFERFILGGSGLAGGQGFILGSDIIALRGYEDNSLRPTEFVPSFENGSMTRRQVSGGTIYNKFVMELRYPVSLNPSATIFLLGFGEAGNTWTSFSDYNPYDLKRSAGFGARIFMPAFGTIGIDWGYGFDNAPGTNVRSGGQIHFTIGNQQR</sequence>
<evidence type="ECO:0000256" key="3">
    <source>
        <dbReference type="ARBA" id="ARBA00022692"/>
    </source>
</evidence>
<evidence type="ECO:0000259" key="8">
    <source>
        <dbReference type="PROSITE" id="PS51779"/>
    </source>
</evidence>
<name>A0AA51N7A6_9BACT</name>
<dbReference type="InterPro" id="IPR034746">
    <property type="entry name" value="POTRA"/>
</dbReference>
<evidence type="ECO:0000313" key="10">
    <source>
        <dbReference type="Proteomes" id="UP001244443"/>
    </source>
</evidence>
<feature type="domain" description="POTRA" evidence="8">
    <location>
        <begin position="409"/>
        <end position="480"/>
    </location>
</feature>